<dbReference type="InterPro" id="IPR058626">
    <property type="entry name" value="MdtA-like_b-barrel"/>
</dbReference>
<reference evidence="8 9" key="1">
    <citation type="submission" date="2023-02" db="EMBL/GenBank/DDBJ databases">
        <title>Gemone sequence of Telluria chitinolytica ACM 3522T.</title>
        <authorList>
            <person name="Frediansyah A."/>
            <person name="Miess H."/>
            <person name="Gross H."/>
        </authorList>
    </citation>
    <scope>NUCLEOTIDE SEQUENCE [LARGE SCALE GENOMIC DNA]</scope>
    <source>
        <strain evidence="8 9">ACM 3522</strain>
    </source>
</reference>
<feature type="domain" description="Multidrug resistance protein MdtA-like beta-barrel" evidence="6">
    <location>
        <begin position="218"/>
        <end position="293"/>
    </location>
</feature>
<feature type="domain" description="Multidrug resistance protein MdtA-like barrel-sandwich hybrid" evidence="5">
    <location>
        <begin position="75"/>
        <end position="206"/>
    </location>
</feature>
<dbReference type="Proteomes" id="UP001216510">
    <property type="component" value="Chromosome"/>
</dbReference>
<dbReference type="Pfam" id="PF25967">
    <property type="entry name" value="RND-MFP_C"/>
    <property type="match status" value="1"/>
</dbReference>
<dbReference type="SUPFAM" id="SSF111369">
    <property type="entry name" value="HlyD-like secretion proteins"/>
    <property type="match status" value="1"/>
</dbReference>
<evidence type="ECO:0000259" key="6">
    <source>
        <dbReference type="Pfam" id="PF25944"/>
    </source>
</evidence>
<accession>A0ABY8BEL6</accession>
<dbReference type="RefSeq" id="WP_277416398.1">
    <property type="nucleotide sequence ID" value="NZ_CP119083.1"/>
</dbReference>
<evidence type="ECO:0000256" key="4">
    <source>
        <dbReference type="SAM" id="SignalP"/>
    </source>
</evidence>
<dbReference type="InterPro" id="IPR058627">
    <property type="entry name" value="MdtA-like_C"/>
</dbReference>
<evidence type="ECO:0000256" key="1">
    <source>
        <dbReference type="ARBA" id="ARBA00004236"/>
    </source>
</evidence>
<proteinExistence type="inferred from homology"/>
<dbReference type="Pfam" id="PF25944">
    <property type="entry name" value="Beta-barrel_RND"/>
    <property type="match status" value="1"/>
</dbReference>
<name>A0ABY8BEL6_9BURK</name>
<keyword evidence="4" id="KW-0732">Signal</keyword>
<evidence type="ECO:0000259" key="7">
    <source>
        <dbReference type="Pfam" id="PF25967"/>
    </source>
</evidence>
<dbReference type="NCBIfam" id="TIGR01730">
    <property type="entry name" value="RND_mfp"/>
    <property type="match status" value="1"/>
</dbReference>
<feature type="signal peptide" evidence="4">
    <location>
        <begin position="1"/>
        <end position="29"/>
    </location>
</feature>
<evidence type="ECO:0000313" key="8">
    <source>
        <dbReference type="EMBL" id="WEF33708.1"/>
    </source>
</evidence>
<keyword evidence="9" id="KW-1185">Reference proteome</keyword>
<feature type="chain" id="PRO_5047077100" evidence="4">
    <location>
        <begin position="30"/>
        <end position="372"/>
    </location>
</feature>
<comment type="subcellular location">
    <subcellularLocation>
        <location evidence="1">Cell membrane</location>
    </subcellularLocation>
</comment>
<feature type="domain" description="Multidrug resistance protein MdtA-like C-terminal permuted SH3" evidence="7">
    <location>
        <begin position="297"/>
        <end position="356"/>
    </location>
</feature>
<dbReference type="PANTHER" id="PTHR30469:SF36">
    <property type="entry name" value="BLL3903 PROTEIN"/>
    <property type="match status" value="1"/>
</dbReference>
<dbReference type="Gene3D" id="2.40.420.20">
    <property type="match status" value="1"/>
</dbReference>
<dbReference type="Gene3D" id="2.40.30.170">
    <property type="match status" value="1"/>
</dbReference>
<dbReference type="EMBL" id="CP119083">
    <property type="protein sequence ID" value="WEF33708.1"/>
    <property type="molecule type" value="Genomic_DNA"/>
</dbReference>
<dbReference type="PANTHER" id="PTHR30469">
    <property type="entry name" value="MULTIDRUG RESISTANCE PROTEIN MDTA"/>
    <property type="match status" value="1"/>
</dbReference>
<evidence type="ECO:0000256" key="3">
    <source>
        <dbReference type="ARBA" id="ARBA00022448"/>
    </source>
</evidence>
<comment type="similarity">
    <text evidence="2">Belongs to the membrane fusion protein (MFP) (TC 8.A.1) family.</text>
</comment>
<dbReference type="Pfam" id="PF25917">
    <property type="entry name" value="BSH_RND"/>
    <property type="match status" value="1"/>
</dbReference>
<evidence type="ECO:0000256" key="2">
    <source>
        <dbReference type="ARBA" id="ARBA00009477"/>
    </source>
</evidence>
<keyword evidence="3" id="KW-0813">Transport</keyword>
<dbReference type="InterPro" id="IPR006143">
    <property type="entry name" value="RND_pump_MFP"/>
</dbReference>
<dbReference type="Gene3D" id="2.40.50.100">
    <property type="match status" value="1"/>
</dbReference>
<evidence type="ECO:0000259" key="5">
    <source>
        <dbReference type="Pfam" id="PF25917"/>
    </source>
</evidence>
<organism evidence="8 9">
    <name type="scientific">Pseudoduganella chitinolytica</name>
    <dbReference type="NCBI Taxonomy" id="34070"/>
    <lineage>
        <taxon>Bacteria</taxon>
        <taxon>Pseudomonadati</taxon>
        <taxon>Pseudomonadota</taxon>
        <taxon>Betaproteobacteria</taxon>
        <taxon>Burkholderiales</taxon>
        <taxon>Oxalobacteraceae</taxon>
        <taxon>Telluria group</taxon>
        <taxon>Pseudoduganella</taxon>
    </lineage>
</organism>
<dbReference type="InterPro" id="IPR058625">
    <property type="entry name" value="MdtA-like_BSH"/>
</dbReference>
<sequence length="372" mass="37769">MRRVIGLCVIAAAVSLAGAWLRAAPPAPAAAKVAATAAATAAAGPPVLVATVTPVRRDVPIELHASGTVTPASAVVVHARVTSRIVRVHVAEGGFVRAGQLMFTLDGRAAQAAAAAARARVLRAEAVVADLERRHGRAAELLASRFLAAGAVDTLQGELAAARAQLLAERAALQGALVDAGHHTIQAPMAGRVGAIDVHPGALAGPDRPLATVTRLDPIDVAFALPESAVADVLAAQRQGTVAVQAGAVPGMLRFVDSRVDPQAGAILVKARFDNRAGALWPGQYVATRVTVGVLRDALVIPYAAVVTRADGTFVYVVQADGTAARLPVRAVHAFGASVAITGLAGAERVVTEGKQQLRPGARVTVVEGGAT</sequence>
<gene>
    <name evidence="8" type="ORF">PX653_02645</name>
</gene>
<dbReference type="Gene3D" id="1.10.287.470">
    <property type="entry name" value="Helix hairpin bin"/>
    <property type="match status" value="1"/>
</dbReference>
<protein>
    <submittedName>
        <fullName evidence="8">Efflux RND transporter periplasmic adaptor subunit</fullName>
    </submittedName>
</protein>
<evidence type="ECO:0000313" key="9">
    <source>
        <dbReference type="Proteomes" id="UP001216510"/>
    </source>
</evidence>